<dbReference type="EMBL" id="CAGKOT010000008">
    <property type="protein sequence ID" value="CAB5351943.1"/>
    <property type="molecule type" value="Genomic_DNA"/>
</dbReference>
<name>A0A915YXX5_9GLOM</name>
<reference evidence="1" key="1">
    <citation type="submission" date="2020-05" db="EMBL/GenBank/DDBJ databases">
        <authorList>
            <person name="Rincon C."/>
            <person name="Sanders R I."/>
            <person name="Robbins C."/>
            <person name="Chaturvedi A."/>
        </authorList>
    </citation>
    <scope>NUCLEOTIDE SEQUENCE</scope>
    <source>
        <strain evidence="1">CHB12</strain>
    </source>
</reference>
<dbReference type="AlphaFoldDB" id="A0A915YXX5"/>
<evidence type="ECO:0000313" key="2">
    <source>
        <dbReference type="Proteomes" id="UP000684084"/>
    </source>
</evidence>
<protein>
    <submittedName>
        <fullName evidence="1">Uncharacterized protein</fullName>
    </submittedName>
</protein>
<dbReference type="Proteomes" id="UP000684084">
    <property type="component" value="Unassembled WGS sequence"/>
</dbReference>
<evidence type="ECO:0000313" key="1">
    <source>
        <dbReference type="EMBL" id="CAB5351943.1"/>
    </source>
</evidence>
<proteinExistence type="predicted"/>
<comment type="caution">
    <text evidence="1">The sequence shown here is derived from an EMBL/GenBank/DDBJ whole genome shotgun (WGS) entry which is preliminary data.</text>
</comment>
<dbReference type="OrthoDB" id="2404142at2759"/>
<accession>A0A915YXX5</accession>
<organism evidence="1 2">
    <name type="scientific">Rhizophagus irregularis</name>
    <dbReference type="NCBI Taxonomy" id="588596"/>
    <lineage>
        <taxon>Eukaryota</taxon>
        <taxon>Fungi</taxon>
        <taxon>Fungi incertae sedis</taxon>
        <taxon>Mucoromycota</taxon>
        <taxon>Glomeromycotina</taxon>
        <taxon>Glomeromycetes</taxon>
        <taxon>Glomerales</taxon>
        <taxon>Glomeraceae</taxon>
        <taxon>Rhizophagus</taxon>
    </lineage>
</organism>
<gene>
    <name evidence="1" type="ORF">CHRIB12_LOCUS5320</name>
</gene>
<sequence length="156" mass="17909">MLHNRFFGQVNDNIKQYLIPIILGKQRLQMNQSTDIDNEKICIGLQKQEQDIRQVLFKLLIKDVSQEIVLKVWYIRATGTSGIETLLQQIPAITLYSINNSNENLSITNSTFNHLFSIQSISCHSNSITKSNKTIYAELFELSRKVINSAIKADMY</sequence>